<gene>
    <name evidence="8" type="ORF">ESA94_04305</name>
</gene>
<dbReference type="SUPFAM" id="SSF51445">
    <property type="entry name" value="(Trans)glycosidases"/>
    <property type="match status" value="1"/>
</dbReference>
<dbReference type="InterPro" id="IPR023296">
    <property type="entry name" value="Glyco_hydro_beta-prop_sf"/>
</dbReference>
<dbReference type="Pfam" id="PF06964">
    <property type="entry name" value="Alpha-L-AF_C"/>
    <property type="match status" value="1"/>
</dbReference>
<dbReference type="EMBL" id="SDHW01000001">
    <property type="protein sequence ID" value="RXK62239.1"/>
    <property type="molecule type" value="Genomic_DNA"/>
</dbReference>
<dbReference type="Gene3D" id="2.60.120.260">
    <property type="entry name" value="Galactose-binding domain-like"/>
    <property type="match status" value="1"/>
</dbReference>
<dbReference type="GO" id="GO:0046373">
    <property type="term" value="P:L-arabinose metabolic process"/>
    <property type="evidence" value="ECO:0007669"/>
    <property type="project" value="InterPro"/>
</dbReference>
<dbReference type="AlphaFoldDB" id="A0A4Q1CNP7"/>
<dbReference type="InterPro" id="IPR010720">
    <property type="entry name" value="Alpha-L-AF_C"/>
</dbReference>
<evidence type="ECO:0000256" key="6">
    <source>
        <dbReference type="SAM" id="SignalP"/>
    </source>
</evidence>
<keyword evidence="9" id="KW-1185">Reference proteome</keyword>
<dbReference type="InterPro" id="IPR051563">
    <property type="entry name" value="Glycosyl_Hydrolase_51"/>
</dbReference>
<dbReference type="OrthoDB" id="9758333at2"/>
<dbReference type="Gene3D" id="3.20.20.80">
    <property type="entry name" value="Glycosidases"/>
    <property type="match status" value="1"/>
</dbReference>
<keyword evidence="5" id="KW-0378">Hydrolase</keyword>
<reference evidence="8 9" key="1">
    <citation type="submission" date="2019-01" db="EMBL/GenBank/DDBJ databases">
        <title>Lacibacter sp. strain TTM-7.</title>
        <authorList>
            <person name="Chen W.-M."/>
        </authorList>
    </citation>
    <scope>NUCLEOTIDE SEQUENCE [LARGE SCALE GENOMIC DNA]</scope>
    <source>
        <strain evidence="8 9">TTM-7</strain>
    </source>
</reference>
<dbReference type="PANTHER" id="PTHR31776">
    <property type="entry name" value="ALPHA-L-ARABINOFURANOSIDASE 1"/>
    <property type="match status" value="1"/>
</dbReference>
<evidence type="ECO:0000259" key="7">
    <source>
        <dbReference type="SMART" id="SM00813"/>
    </source>
</evidence>
<dbReference type="PANTHER" id="PTHR31776:SF26">
    <property type="entry name" value="SECRETED ARABINOSIDASE"/>
    <property type="match status" value="1"/>
</dbReference>
<comment type="catalytic activity">
    <reaction evidence="1">
        <text>Hydrolysis of terminal non-reducing alpha-L-arabinofuranoside residues in alpha-L-arabinosides.</text>
        <dbReference type="EC" id="3.2.1.55"/>
    </reaction>
</comment>
<evidence type="ECO:0000313" key="9">
    <source>
        <dbReference type="Proteomes" id="UP000290204"/>
    </source>
</evidence>
<dbReference type="Pfam" id="PF22848">
    <property type="entry name" value="ASD1_dom"/>
    <property type="match status" value="1"/>
</dbReference>
<feature type="domain" description="Alpha-L-arabinofuranosidase C-terminal" evidence="7">
    <location>
        <begin position="615"/>
        <end position="788"/>
    </location>
</feature>
<feature type="signal peptide" evidence="6">
    <location>
        <begin position="1"/>
        <end position="19"/>
    </location>
</feature>
<evidence type="ECO:0000256" key="5">
    <source>
        <dbReference type="ARBA" id="ARBA00022801"/>
    </source>
</evidence>
<proteinExistence type="inferred from homology"/>
<evidence type="ECO:0000256" key="3">
    <source>
        <dbReference type="ARBA" id="ARBA00012670"/>
    </source>
</evidence>
<dbReference type="EC" id="3.2.1.55" evidence="3"/>
<dbReference type="InterPro" id="IPR055235">
    <property type="entry name" value="ASD1_cat"/>
</dbReference>
<dbReference type="FunFam" id="3.20.20.80:FF:000090">
    <property type="entry name" value="Alpha-L-arabinofuranosidase A"/>
    <property type="match status" value="1"/>
</dbReference>
<evidence type="ECO:0000313" key="8">
    <source>
        <dbReference type="EMBL" id="RXK62239.1"/>
    </source>
</evidence>
<accession>A0A4Q1CNP7</accession>
<keyword evidence="4 6" id="KW-0732">Signal</keyword>
<comment type="similarity">
    <text evidence="2">Belongs to the glycosyl hydrolase 51 family.</text>
</comment>
<dbReference type="InterPro" id="IPR008979">
    <property type="entry name" value="Galactose-bd-like_sf"/>
</dbReference>
<dbReference type="SUPFAM" id="SSF75005">
    <property type="entry name" value="Arabinanase/levansucrase/invertase"/>
    <property type="match status" value="1"/>
</dbReference>
<protein>
    <recommendedName>
        <fullName evidence="3">non-reducing end alpha-L-arabinofuranosidase</fullName>
        <ecNumber evidence="3">3.2.1.55</ecNumber>
    </recommendedName>
</protein>
<dbReference type="Pfam" id="PF22847">
    <property type="entry name" value="BT_3657-like_N"/>
    <property type="match status" value="1"/>
</dbReference>
<dbReference type="SUPFAM" id="SSF49785">
    <property type="entry name" value="Galactose-binding domain-like"/>
    <property type="match status" value="1"/>
</dbReference>
<dbReference type="InterPro" id="IPR017853">
    <property type="entry name" value="GH"/>
</dbReference>
<sequence>MKKVLLFLFFIMSFVSAFAHHPDSVFVKGYTTGKNDNKNGLHIAYSFDGKNWISIGNEFSFLRSDYGRWGSSKKMYDPVLVKNSSTEWACYFFTEAEHKVVGVATTSDLVLWKPQDYFLYEEVKKKFPAINKALSNATVVYKQPWSFVQALINHTDLEAYRNMQYSVTAQSFAEKNPSLKPVNVSLNVHMDRKKTISDKLVGVFFEDLNYAADGGLYAELIQNRDFEYSSKDRREWNSTTNWINKNGKLIIETAQPVSKNNPHYAVLQSGDEIVNNGFDGIAVTAGEKYDLSLFARSVNKGSLSVVLTDSNGNKISNEITIAANAANWKQYKAVLIANTSFKHARLSVTAKKNETAVDLISLFPQKTFKNRKNGLRADLAQAIADIKPRFMRFPGGCLAHGNGLDNIYQWKNSIGKLEERKPDFNLWGYHQTMGLGYYEYFQFCEDIGAEPLPVLAAGVPCQNSSHHHQTGIAGQQGGIPLNEMDAYIQDILDLIEWANADKSTTWGKLRAAAGHPAPFNLKYIGIGNEDLISEVFKERFAMIYKAIKAKYPDMIVIGTVGPFYEGSDYSFGWDFASAMGVPMVDEHYYVPPAWLINNQDYYDKYDRTKPKVYLGEYAAHVRGRPNNMETALAEALYLCSVERNGDVVEMTSYAPLLAKEGHTQWNPDMIYFNNSELKPTPGYEVQKMFGNNAGEEYIESSVTVDHGNADVQKRIATSIVKDVKTGDLIIKLVNLLPVEATVDFKDLQLGNYQIEKTVLQGNPDDKNSKPVVTKEAVQNNKLLLPKYSFTVLRIKMK</sequence>
<name>A0A4Q1CNP7_9BACT</name>
<dbReference type="Proteomes" id="UP000290204">
    <property type="component" value="Unassembled WGS sequence"/>
</dbReference>
<organism evidence="8 9">
    <name type="scientific">Lacibacter luteus</name>
    <dbReference type="NCBI Taxonomy" id="2508719"/>
    <lineage>
        <taxon>Bacteria</taxon>
        <taxon>Pseudomonadati</taxon>
        <taxon>Bacteroidota</taxon>
        <taxon>Chitinophagia</taxon>
        <taxon>Chitinophagales</taxon>
        <taxon>Chitinophagaceae</taxon>
        <taxon>Lacibacter</taxon>
    </lineage>
</organism>
<dbReference type="Gene3D" id="2.115.10.20">
    <property type="entry name" value="Glycosyl hydrolase domain, family 43"/>
    <property type="match status" value="1"/>
</dbReference>
<dbReference type="InterPro" id="IPR055133">
    <property type="entry name" value="BT_3657-like_N"/>
</dbReference>
<dbReference type="RefSeq" id="WP_129129610.1">
    <property type="nucleotide sequence ID" value="NZ_SDHW01000001.1"/>
</dbReference>
<evidence type="ECO:0000256" key="2">
    <source>
        <dbReference type="ARBA" id="ARBA00007186"/>
    </source>
</evidence>
<feature type="chain" id="PRO_5020324668" description="non-reducing end alpha-L-arabinofuranosidase" evidence="6">
    <location>
        <begin position="20"/>
        <end position="797"/>
    </location>
</feature>
<comment type="caution">
    <text evidence="8">The sequence shown here is derived from an EMBL/GenBank/DDBJ whole genome shotgun (WGS) entry which is preliminary data.</text>
</comment>
<evidence type="ECO:0000256" key="4">
    <source>
        <dbReference type="ARBA" id="ARBA00022729"/>
    </source>
</evidence>
<dbReference type="GO" id="GO:0046556">
    <property type="term" value="F:alpha-L-arabinofuranosidase activity"/>
    <property type="evidence" value="ECO:0007669"/>
    <property type="project" value="UniProtKB-EC"/>
</dbReference>
<evidence type="ECO:0000256" key="1">
    <source>
        <dbReference type="ARBA" id="ARBA00001462"/>
    </source>
</evidence>
<dbReference type="SMART" id="SM00813">
    <property type="entry name" value="Alpha-L-AF_C"/>
    <property type="match status" value="1"/>
</dbReference>